<organism evidence="2 3">
    <name type="scientific">Candidatus Gottesmanbacteria bacterium GW2011_GWB1_44_11c</name>
    <dbReference type="NCBI Taxonomy" id="1618447"/>
    <lineage>
        <taxon>Bacteria</taxon>
        <taxon>Candidatus Gottesmaniibacteriota</taxon>
    </lineage>
</organism>
<proteinExistence type="predicted"/>
<reference evidence="2 3" key="1">
    <citation type="journal article" date="2015" name="Nature">
        <title>rRNA introns, odd ribosomes, and small enigmatic genomes across a large radiation of phyla.</title>
        <authorList>
            <person name="Brown C.T."/>
            <person name="Hug L.A."/>
            <person name="Thomas B.C."/>
            <person name="Sharon I."/>
            <person name="Castelle C.J."/>
            <person name="Singh A."/>
            <person name="Wilkins M.J."/>
            <person name="Williams K.H."/>
            <person name="Banfield J.F."/>
        </authorList>
    </citation>
    <scope>NUCLEOTIDE SEQUENCE [LARGE SCALE GENOMIC DNA]</scope>
</reference>
<sequence length="77" mass="8574">MFSSNKDMKNPDQEPHSKLAEDVADLRMQTYQNESVILALDNEATYLEMHPPLPNTKAPRIPLGNGGYKVENCPTTG</sequence>
<dbReference type="EMBL" id="LCHM01000016">
    <property type="protein sequence ID" value="KKT37940.1"/>
    <property type="molecule type" value="Genomic_DNA"/>
</dbReference>
<dbReference type="Proteomes" id="UP000034617">
    <property type="component" value="Unassembled WGS sequence"/>
</dbReference>
<dbReference type="AlphaFoldDB" id="A0A0G1GTK4"/>
<feature type="region of interest" description="Disordered" evidence="1">
    <location>
        <begin position="55"/>
        <end position="77"/>
    </location>
</feature>
<comment type="caution">
    <text evidence="2">The sequence shown here is derived from an EMBL/GenBank/DDBJ whole genome shotgun (WGS) entry which is preliminary data.</text>
</comment>
<evidence type="ECO:0000256" key="1">
    <source>
        <dbReference type="SAM" id="MobiDB-lite"/>
    </source>
</evidence>
<name>A0A0G1GTK4_9BACT</name>
<feature type="region of interest" description="Disordered" evidence="1">
    <location>
        <begin position="1"/>
        <end position="21"/>
    </location>
</feature>
<accession>A0A0G1GTK4</accession>
<gene>
    <name evidence="2" type="ORF">UW22_C0016G0003</name>
</gene>
<evidence type="ECO:0000313" key="2">
    <source>
        <dbReference type="EMBL" id="KKT37940.1"/>
    </source>
</evidence>
<protein>
    <submittedName>
        <fullName evidence="2">Uncharacterized protein</fullName>
    </submittedName>
</protein>
<evidence type="ECO:0000313" key="3">
    <source>
        <dbReference type="Proteomes" id="UP000034617"/>
    </source>
</evidence>